<dbReference type="Proteomes" id="UP000287300">
    <property type="component" value="Unassembled WGS sequence"/>
</dbReference>
<dbReference type="RefSeq" id="WP_124294972.1">
    <property type="nucleotide sequence ID" value="NZ_BDES01000002.1"/>
</dbReference>
<accession>A0A401WQG7</accession>
<gene>
    <name evidence="1" type="ORF">NBRC3188_0262</name>
</gene>
<reference evidence="1 2" key="1">
    <citation type="submission" date="2016-06" db="EMBL/GenBank/DDBJ databases">
        <title>Acetobacter pasteurianus NBRC 3188 whole genome sequencing project.</title>
        <authorList>
            <person name="Matsutani M."/>
            <person name="Shiwa Y."/>
            <person name="Okamoto-Kainuma A."/>
            <person name="Ishikawa M."/>
            <person name="Koizumi Y."/>
            <person name="Yoshikawa H."/>
            <person name="Yakushi T."/>
            <person name="Matsushita K."/>
        </authorList>
    </citation>
    <scope>NUCLEOTIDE SEQUENCE [LARGE SCALE GENOMIC DNA]</scope>
    <source>
        <strain evidence="1 2">NBRC 3188</strain>
    </source>
</reference>
<proteinExistence type="predicted"/>
<evidence type="ECO:0000313" key="2">
    <source>
        <dbReference type="Proteomes" id="UP000287300"/>
    </source>
</evidence>
<name>A0A401WQG7_ACEPA</name>
<evidence type="ECO:0000313" key="1">
    <source>
        <dbReference type="EMBL" id="GCD51565.1"/>
    </source>
</evidence>
<protein>
    <submittedName>
        <fullName evidence="1">Uncharacterized protein</fullName>
    </submittedName>
</protein>
<dbReference type="EMBL" id="BDES01000002">
    <property type="protein sequence ID" value="GCD51565.1"/>
    <property type="molecule type" value="Genomic_DNA"/>
</dbReference>
<dbReference type="AlphaFoldDB" id="A0A401WQG7"/>
<sequence length="162" mass="17628">MITKNVWGANFSVIKHLTILPALEAINLGGGAAVNLVTGTGLVESGFVHDRQINGPALGWFQMEPRTHDDIWLNFLHYRSDLANRILSVSSLTGIPEAENLLQNKAYSVCMCRVQYLRTPEPLPSATDAAALSAYHKQHYNTVLGQANAAANTALFQQAIKA</sequence>
<organism evidence="1 2">
    <name type="scientific">Acetobacter pasteurianus NBRC 3188</name>
    <dbReference type="NCBI Taxonomy" id="1226663"/>
    <lineage>
        <taxon>Bacteria</taxon>
        <taxon>Pseudomonadati</taxon>
        <taxon>Pseudomonadota</taxon>
        <taxon>Alphaproteobacteria</taxon>
        <taxon>Acetobacterales</taxon>
        <taxon>Acetobacteraceae</taxon>
        <taxon>Acetobacter</taxon>
    </lineage>
</organism>
<comment type="caution">
    <text evidence="1">The sequence shown here is derived from an EMBL/GenBank/DDBJ whole genome shotgun (WGS) entry which is preliminary data.</text>
</comment>